<proteinExistence type="inferred from homology"/>
<dbReference type="InterPro" id="IPR050645">
    <property type="entry name" value="Histidine_acid_phosphatase"/>
</dbReference>
<name>A0A3Q0JLG0_DIACI</name>
<organism evidence="9 10">
    <name type="scientific">Diaphorina citri</name>
    <name type="common">Asian citrus psyllid</name>
    <dbReference type="NCBI Taxonomy" id="121845"/>
    <lineage>
        <taxon>Eukaryota</taxon>
        <taxon>Metazoa</taxon>
        <taxon>Ecdysozoa</taxon>
        <taxon>Arthropoda</taxon>
        <taxon>Hexapoda</taxon>
        <taxon>Insecta</taxon>
        <taxon>Pterygota</taxon>
        <taxon>Neoptera</taxon>
        <taxon>Paraneoptera</taxon>
        <taxon>Hemiptera</taxon>
        <taxon>Sternorrhyncha</taxon>
        <taxon>Psylloidea</taxon>
        <taxon>Psyllidae</taxon>
        <taxon>Diaphorininae</taxon>
        <taxon>Diaphorina</taxon>
    </lineage>
</organism>
<keyword evidence="5" id="KW-0378">Hydrolase</keyword>
<sequence length="322" mass="37244">MKTPHEFKTKEKSDSKPRKEVKDSASQTAKEIGVKSHSKEVTDDKKPIDKAPESHAKKLATQKELKLNKADETLTEEQLIKNALKFDKLQPSTQEPPAPKILSVNAIDKTASNQTQQEDDGTNVNTTLVFAEIVLRHGDRYKGYDDDETYPYDPYSQEDPFWLPYGCDQLRNKGKMRSYWLGLFMRKRYNGFLKDEYYHNDVRLTSADLDRCIDSAHVMTAGLYPPKGINIWNDNVGRYYQPIPVRTLDAENDIYLNEDVHCVPYEMELAKVLLQGMKNFNLKYKYVYEYLEMYTGMSVSNLMDVARIYTTLRIEVSFLSPS</sequence>
<dbReference type="InterPro" id="IPR000560">
    <property type="entry name" value="His_Pase_clade-2"/>
</dbReference>
<evidence type="ECO:0000313" key="9">
    <source>
        <dbReference type="Proteomes" id="UP000079169"/>
    </source>
</evidence>
<keyword evidence="6" id="KW-1015">Disulfide bond</keyword>
<reference evidence="10" key="1">
    <citation type="submission" date="2025-08" db="UniProtKB">
        <authorList>
            <consortium name="RefSeq"/>
        </authorList>
    </citation>
    <scope>IDENTIFICATION</scope>
</reference>
<evidence type="ECO:0000256" key="6">
    <source>
        <dbReference type="ARBA" id="ARBA00023157"/>
    </source>
</evidence>
<gene>
    <name evidence="10" type="primary">LOC103524282</name>
</gene>
<dbReference type="PaxDb" id="121845-A0A3Q0JLG0"/>
<dbReference type="GO" id="GO:0003993">
    <property type="term" value="F:acid phosphatase activity"/>
    <property type="evidence" value="ECO:0007669"/>
    <property type="project" value="UniProtKB-EC"/>
</dbReference>
<dbReference type="AlphaFoldDB" id="A0A3Q0JLG0"/>
<evidence type="ECO:0000256" key="4">
    <source>
        <dbReference type="ARBA" id="ARBA00022729"/>
    </source>
</evidence>
<evidence type="ECO:0000256" key="1">
    <source>
        <dbReference type="ARBA" id="ARBA00000032"/>
    </source>
</evidence>
<evidence type="ECO:0000313" key="10">
    <source>
        <dbReference type="RefSeq" id="XP_026689177.1"/>
    </source>
</evidence>
<comment type="catalytic activity">
    <reaction evidence="1">
        <text>a phosphate monoester + H2O = an alcohol + phosphate</text>
        <dbReference type="Rhea" id="RHEA:15017"/>
        <dbReference type="ChEBI" id="CHEBI:15377"/>
        <dbReference type="ChEBI" id="CHEBI:30879"/>
        <dbReference type="ChEBI" id="CHEBI:43474"/>
        <dbReference type="ChEBI" id="CHEBI:67140"/>
        <dbReference type="EC" id="3.1.3.2"/>
    </reaction>
</comment>
<dbReference type="Gene3D" id="3.40.50.1240">
    <property type="entry name" value="Phosphoglycerate mutase-like"/>
    <property type="match status" value="1"/>
</dbReference>
<dbReference type="InterPro" id="IPR029033">
    <property type="entry name" value="His_PPase_superfam"/>
</dbReference>
<keyword evidence="7" id="KW-0325">Glycoprotein</keyword>
<dbReference type="STRING" id="121845.A0A3Q0JLG0"/>
<feature type="compositionally biased region" description="Basic and acidic residues" evidence="8">
    <location>
        <begin position="32"/>
        <end position="63"/>
    </location>
</feature>
<evidence type="ECO:0000256" key="3">
    <source>
        <dbReference type="ARBA" id="ARBA00012646"/>
    </source>
</evidence>
<feature type="region of interest" description="Disordered" evidence="8">
    <location>
        <begin position="1"/>
        <end position="63"/>
    </location>
</feature>
<dbReference type="RefSeq" id="XP_026689177.1">
    <property type="nucleotide sequence ID" value="XM_026833376.1"/>
</dbReference>
<dbReference type="SUPFAM" id="SSF53254">
    <property type="entry name" value="Phosphoglycerate mutase-like"/>
    <property type="match status" value="1"/>
</dbReference>
<feature type="compositionally biased region" description="Basic and acidic residues" evidence="8">
    <location>
        <begin position="1"/>
        <end position="23"/>
    </location>
</feature>
<dbReference type="EC" id="3.1.3.2" evidence="3"/>
<dbReference type="PANTHER" id="PTHR11567">
    <property type="entry name" value="ACID PHOSPHATASE-RELATED"/>
    <property type="match status" value="1"/>
</dbReference>
<dbReference type="KEGG" id="dci:103524282"/>
<dbReference type="CDD" id="cd07061">
    <property type="entry name" value="HP_HAP_like"/>
    <property type="match status" value="1"/>
</dbReference>
<dbReference type="GeneID" id="103524282"/>
<keyword evidence="9" id="KW-1185">Reference proteome</keyword>
<comment type="similarity">
    <text evidence="2">Belongs to the histidine acid phosphatase family.</text>
</comment>
<protein>
    <recommendedName>
        <fullName evidence="3">acid phosphatase</fullName>
        <ecNumber evidence="3">3.1.3.2</ecNumber>
    </recommendedName>
</protein>
<dbReference type="PANTHER" id="PTHR11567:SF211">
    <property type="entry name" value="PROSTATIC ACID PHOSPHATASE"/>
    <property type="match status" value="1"/>
</dbReference>
<accession>A0A3Q0JLG0</accession>
<evidence type="ECO:0000256" key="8">
    <source>
        <dbReference type="SAM" id="MobiDB-lite"/>
    </source>
</evidence>
<evidence type="ECO:0000256" key="5">
    <source>
        <dbReference type="ARBA" id="ARBA00022801"/>
    </source>
</evidence>
<dbReference type="Proteomes" id="UP000079169">
    <property type="component" value="Unplaced"/>
</dbReference>
<evidence type="ECO:0000256" key="7">
    <source>
        <dbReference type="ARBA" id="ARBA00023180"/>
    </source>
</evidence>
<dbReference type="Pfam" id="PF00328">
    <property type="entry name" value="His_Phos_2"/>
    <property type="match status" value="1"/>
</dbReference>
<keyword evidence="4" id="KW-0732">Signal</keyword>
<evidence type="ECO:0000256" key="2">
    <source>
        <dbReference type="ARBA" id="ARBA00005375"/>
    </source>
</evidence>